<feature type="compositionally biased region" description="Acidic residues" evidence="1">
    <location>
        <begin position="128"/>
        <end position="137"/>
    </location>
</feature>
<dbReference type="Proteomes" id="UP001530400">
    <property type="component" value="Unassembled WGS sequence"/>
</dbReference>
<evidence type="ECO:0000313" key="2">
    <source>
        <dbReference type="EMBL" id="KAL3773091.1"/>
    </source>
</evidence>
<sequence>MSTTSKAPFHVLFLPGGTTTRDSKSGQGQASSFTTRDDYLTCRYGFWKKKASNQKLATGLTEYPVNNQVLDEVGDDLTVLRRMATPLELALVGCCQRLSPEDCQFASAHKTTPRSRLHRKIRPSNYDADTDEEEEESSNIKVEEEPDQPTLPGSGILRRGKECHFLSLLCMHCTANALGHRALALAILQRTIDWEKTACSSENVIVEQSHVITHLLEAGGMKLLARWLVDSFTVAPSSKGIPSPTGSLLLPILILLKSIPFNKDVVVSSHIHKTIKRLKKAIDTLVDGLEDASALKHKHPITGGLPVGDVLFALDDLMSSWKQAAAAEMKADKKPDVKSQPSSFDSLQKELQSRFDNLATLQNEGGAPPEWLPESISPIISGKSNLLAMHANSFKAVSINEGAPPDTQTQQNTSRGTNTNWYDPIKKEPTEQTRTWEKLMSRKRKEHVSFGRKSPTQFQKLNNNETQKKISWADRPLIRSAIPAPLAEVRVFEKDVFDDGVDEMPQHNHDINSSDQNEFASNTAAVKEEETADAELEDLCEDPDIADMF</sequence>
<keyword evidence="3" id="KW-1185">Reference proteome</keyword>
<evidence type="ECO:0000313" key="3">
    <source>
        <dbReference type="Proteomes" id="UP001530400"/>
    </source>
</evidence>
<organism evidence="2 3">
    <name type="scientific">Cyclotella atomus</name>
    <dbReference type="NCBI Taxonomy" id="382360"/>
    <lineage>
        <taxon>Eukaryota</taxon>
        <taxon>Sar</taxon>
        <taxon>Stramenopiles</taxon>
        <taxon>Ochrophyta</taxon>
        <taxon>Bacillariophyta</taxon>
        <taxon>Coscinodiscophyceae</taxon>
        <taxon>Thalassiosirophycidae</taxon>
        <taxon>Stephanodiscales</taxon>
        <taxon>Stephanodiscaceae</taxon>
        <taxon>Cyclotella</taxon>
    </lineage>
</organism>
<feature type="compositionally biased region" description="Polar residues" evidence="1">
    <location>
        <begin position="406"/>
        <end position="421"/>
    </location>
</feature>
<dbReference type="AlphaFoldDB" id="A0ABD3NF70"/>
<feature type="region of interest" description="Disordered" evidence="1">
    <location>
        <begin position="506"/>
        <end position="549"/>
    </location>
</feature>
<evidence type="ECO:0000256" key="1">
    <source>
        <dbReference type="SAM" id="MobiDB-lite"/>
    </source>
</evidence>
<comment type="caution">
    <text evidence="2">The sequence shown here is derived from an EMBL/GenBank/DDBJ whole genome shotgun (WGS) entry which is preliminary data.</text>
</comment>
<accession>A0ABD3NF70</accession>
<feature type="region of interest" description="Disordered" evidence="1">
    <location>
        <begin position="399"/>
        <end position="425"/>
    </location>
</feature>
<feature type="region of interest" description="Disordered" evidence="1">
    <location>
        <begin position="114"/>
        <end position="154"/>
    </location>
</feature>
<proteinExistence type="predicted"/>
<feature type="compositionally biased region" description="Acidic residues" evidence="1">
    <location>
        <begin position="530"/>
        <end position="549"/>
    </location>
</feature>
<protein>
    <submittedName>
        <fullName evidence="2">Uncharacterized protein</fullName>
    </submittedName>
</protein>
<reference evidence="2 3" key="1">
    <citation type="submission" date="2024-10" db="EMBL/GenBank/DDBJ databases">
        <title>Updated reference genomes for cyclostephanoid diatoms.</title>
        <authorList>
            <person name="Roberts W.R."/>
            <person name="Alverson A.J."/>
        </authorList>
    </citation>
    <scope>NUCLEOTIDE SEQUENCE [LARGE SCALE GENOMIC DNA]</scope>
    <source>
        <strain evidence="2 3">AJA010-31</strain>
    </source>
</reference>
<dbReference type="EMBL" id="JALLPJ020001248">
    <property type="protein sequence ID" value="KAL3773091.1"/>
    <property type="molecule type" value="Genomic_DNA"/>
</dbReference>
<feature type="compositionally biased region" description="Polar residues" evidence="1">
    <location>
        <begin position="513"/>
        <end position="524"/>
    </location>
</feature>
<gene>
    <name evidence="2" type="ORF">ACHAWO_006963</name>
</gene>
<name>A0ABD3NF70_9STRA</name>